<sequence>MLGARVISSSFSHATLFPNCAARVPLPSLGPKLCRPAPSRFPLSRSISAAPSSPAISSSFLCHFHRASSPTCSPIDRASSNNQSSCNSSGSGISMCGRLCQCGATVRMYTSYTKMNNGRRFLRCGGVLVTHSINPGLLVRVNHLDDENQHLETVIVAIEAEIRSLGASILELKATNLALLHKLKLVKIFVMKMPLTRAQRAEMAACFDGWADHEEGYFIGRLQAAAREHDVRDLATLTDVCRRISIQMSACLGRKFSLPSLKYKLAHIRKDYHRFNGFLALTGVDYDQANNIVQIFPNIYWSEINPHAEPGCYRRFRTNGMPNYGKLSPEWPIHVRDDEEDLRAIVPIRLDMFDDEEVVDALPVAVVDPVDENPLAIVPYVGGGNVGSDDAPAGLNGNNGGGGEDGGM</sequence>
<dbReference type="EMBL" id="JBJXBP010000008">
    <property type="protein sequence ID" value="KAL3813229.1"/>
    <property type="molecule type" value="Genomic_DNA"/>
</dbReference>
<evidence type="ECO:0000256" key="1">
    <source>
        <dbReference type="SAM" id="MobiDB-lite"/>
    </source>
</evidence>
<protein>
    <submittedName>
        <fullName evidence="2">Uncharacterized protein</fullName>
    </submittedName>
</protein>
<reference evidence="2 3" key="1">
    <citation type="submission" date="2024-12" db="EMBL/GenBank/DDBJ databases">
        <title>The unique morphological basis and parallel evolutionary history of personate flowers in Penstemon.</title>
        <authorList>
            <person name="Depatie T.H."/>
            <person name="Wessinger C.A."/>
        </authorList>
    </citation>
    <scope>NUCLEOTIDE SEQUENCE [LARGE SCALE GENOMIC DNA]</scope>
    <source>
        <strain evidence="2">WTNN_2</strain>
        <tissue evidence="2">Leaf</tissue>
    </source>
</reference>
<gene>
    <name evidence="2" type="ORF">ACJIZ3_014497</name>
</gene>
<organism evidence="2 3">
    <name type="scientific">Penstemon smallii</name>
    <dbReference type="NCBI Taxonomy" id="265156"/>
    <lineage>
        <taxon>Eukaryota</taxon>
        <taxon>Viridiplantae</taxon>
        <taxon>Streptophyta</taxon>
        <taxon>Embryophyta</taxon>
        <taxon>Tracheophyta</taxon>
        <taxon>Spermatophyta</taxon>
        <taxon>Magnoliopsida</taxon>
        <taxon>eudicotyledons</taxon>
        <taxon>Gunneridae</taxon>
        <taxon>Pentapetalae</taxon>
        <taxon>asterids</taxon>
        <taxon>lamiids</taxon>
        <taxon>Lamiales</taxon>
        <taxon>Plantaginaceae</taxon>
        <taxon>Cheloneae</taxon>
        <taxon>Penstemon</taxon>
    </lineage>
</organism>
<keyword evidence="3" id="KW-1185">Reference proteome</keyword>
<name>A0ABD3RJU2_9LAMI</name>
<comment type="caution">
    <text evidence="2">The sequence shown here is derived from an EMBL/GenBank/DDBJ whole genome shotgun (WGS) entry which is preliminary data.</text>
</comment>
<feature type="compositionally biased region" description="Gly residues" evidence="1">
    <location>
        <begin position="397"/>
        <end position="408"/>
    </location>
</feature>
<evidence type="ECO:0000313" key="2">
    <source>
        <dbReference type="EMBL" id="KAL3813229.1"/>
    </source>
</evidence>
<feature type="region of interest" description="Disordered" evidence="1">
    <location>
        <begin position="388"/>
        <end position="408"/>
    </location>
</feature>
<accession>A0ABD3RJU2</accession>
<dbReference type="AlphaFoldDB" id="A0ABD3RJU2"/>
<evidence type="ECO:0000313" key="3">
    <source>
        <dbReference type="Proteomes" id="UP001634393"/>
    </source>
</evidence>
<proteinExistence type="predicted"/>
<dbReference type="Proteomes" id="UP001634393">
    <property type="component" value="Unassembled WGS sequence"/>
</dbReference>